<dbReference type="GO" id="GO:0071254">
    <property type="term" value="C:cytoplasmic U snRNP body"/>
    <property type="evidence" value="ECO:0007669"/>
    <property type="project" value="TreeGrafter"/>
</dbReference>
<dbReference type="SUPFAM" id="SSF50182">
    <property type="entry name" value="Sm-like ribonucleoproteins"/>
    <property type="match status" value="1"/>
</dbReference>
<dbReference type="STRING" id="299467.A0A443SK39"/>
<dbReference type="EMBL" id="NCKV01001741">
    <property type="protein sequence ID" value="RWS27845.1"/>
    <property type="molecule type" value="Genomic_DNA"/>
</dbReference>
<dbReference type="GO" id="GO:0071209">
    <property type="term" value="F:U7 snRNA binding"/>
    <property type="evidence" value="ECO:0007669"/>
    <property type="project" value="TreeGrafter"/>
</dbReference>
<evidence type="ECO:0000313" key="3">
    <source>
        <dbReference type="Proteomes" id="UP000288716"/>
    </source>
</evidence>
<sequence>MQTPRERAQCAKTLICFLRSLVDERTRIELRDDTEIVGVVKSVDAYMNIELSDVTVEKHCSRSNSDLRCEKYDYLFLKGTKIRYVSIPDECDTIQAIGEQIESIRGYSKRMIDSMKAFWKQTWHSIETNV</sequence>
<evidence type="ECO:0000259" key="1">
    <source>
        <dbReference type="PROSITE" id="PS52002"/>
    </source>
</evidence>
<name>A0A443SK39_9ACAR</name>
<keyword evidence="3" id="KW-1185">Reference proteome</keyword>
<dbReference type="GO" id="GO:0016604">
    <property type="term" value="C:nuclear body"/>
    <property type="evidence" value="ECO:0007669"/>
    <property type="project" value="TreeGrafter"/>
</dbReference>
<accession>A0A443SK39</accession>
<dbReference type="Pfam" id="PF01423">
    <property type="entry name" value="LSM"/>
    <property type="match status" value="1"/>
</dbReference>
<dbReference type="VEuPathDB" id="VectorBase:LDEU004196"/>
<dbReference type="AlphaFoldDB" id="A0A443SK39"/>
<evidence type="ECO:0000313" key="2">
    <source>
        <dbReference type="EMBL" id="RWS27845.1"/>
    </source>
</evidence>
<dbReference type="SMART" id="SM00651">
    <property type="entry name" value="Sm"/>
    <property type="match status" value="1"/>
</dbReference>
<dbReference type="InterPro" id="IPR052840">
    <property type="entry name" value="U7_snRNA_Sm-like"/>
</dbReference>
<protein>
    <submittedName>
        <fullName evidence="2">U7 snRNA-associated Sm-like protein LSm10</fullName>
    </submittedName>
</protein>
<reference evidence="2 3" key="1">
    <citation type="journal article" date="2018" name="Gigascience">
        <title>Genomes of trombidid mites reveal novel predicted allergens and laterally-transferred genes associated with secondary metabolism.</title>
        <authorList>
            <person name="Dong X."/>
            <person name="Chaisiri K."/>
            <person name="Xia D."/>
            <person name="Armstrong S.D."/>
            <person name="Fang Y."/>
            <person name="Donnelly M.J."/>
            <person name="Kadowaki T."/>
            <person name="McGarry J.W."/>
            <person name="Darby A.C."/>
            <person name="Makepeace B.L."/>
        </authorList>
    </citation>
    <scope>NUCLEOTIDE SEQUENCE [LARGE SCALE GENOMIC DNA]</scope>
    <source>
        <strain evidence="2">UoL-UT</strain>
    </source>
</reference>
<dbReference type="PROSITE" id="PS52002">
    <property type="entry name" value="SM"/>
    <property type="match status" value="1"/>
</dbReference>
<organism evidence="2 3">
    <name type="scientific">Leptotrombidium deliense</name>
    <dbReference type="NCBI Taxonomy" id="299467"/>
    <lineage>
        <taxon>Eukaryota</taxon>
        <taxon>Metazoa</taxon>
        <taxon>Ecdysozoa</taxon>
        <taxon>Arthropoda</taxon>
        <taxon>Chelicerata</taxon>
        <taxon>Arachnida</taxon>
        <taxon>Acari</taxon>
        <taxon>Acariformes</taxon>
        <taxon>Trombidiformes</taxon>
        <taxon>Prostigmata</taxon>
        <taxon>Anystina</taxon>
        <taxon>Parasitengona</taxon>
        <taxon>Trombiculoidea</taxon>
        <taxon>Trombiculidae</taxon>
        <taxon>Leptotrombidium</taxon>
    </lineage>
</organism>
<gene>
    <name evidence="2" type="ORF">B4U80_00948</name>
</gene>
<comment type="caution">
    <text evidence="2">The sequence shown here is derived from an EMBL/GenBank/DDBJ whole genome shotgun (WGS) entry which is preliminary data.</text>
</comment>
<dbReference type="PANTHER" id="PTHR21196">
    <property type="entry name" value="U7 SNRNA-ASSOCIATED SM-LIKE PROTEIN LSM10"/>
    <property type="match status" value="1"/>
</dbReference>
<dbReference type="GO" id="GO:0006398">
    <property type="term" value="P:mRNA 3'-end processing by stem-loop binding and cleavage"/>
    <property type="evidence" value="ECO:0007669"/>
    <property type="project" value="TreeGrafter"/>
</dbReference>
<dbReference type="GO" id="GO:0071208">
    <property type="term" value="F:histone pre-mRNA DCP binding"/>
    <property type="evidence" value="ECO:0007669"/>
    <property type="project" value="TreeGrafter"/>
</dbReference>
<dbReference type="InterPro" id="IPR001163">
    <property type="entry name" value="Sm_dom_euk/arc"/>
</dbReference>
<dbReference type="OrthoDB" id="10256176at2759"/>
<proteinExistence type="predicted"/>
<dbReference type="Proteomes" id="UP000288716">
    <property type="component" value="Unassembled WGS sequence"/>
</dbReference>
<feature type="domain" description="Sm" evidence="1">
    <location>
        <begin position="13"/>
        <end position="91"/>
    </location>
</feature>
<dbReference type="InterPro" id="IPR047575">
    <property type="entry name" value="Sm"/>
</dbReference>
<dbReference type="InterPro" id="IPR010920">
    <property type="entry name" value="LSM_dom_sf"/>
</dbReference>
<dbReference type="Gene3D" id="2.30.30.100">
    <property type="match status" value="1"/>
</dbReference>
<dbReference type="PANTHER" id="PTHR21196:SF1">
    <property type="entry name" value="U7 SNRNA-ASSOCIATED SM-LIKE PROTEIN LSM10"/>
    <property type="match status" value="1"/>
</dbReference>